<gene>
    <name evidence="1" type="ORF">PG996_004919</name>
</gene>
<keyword evidence="2" id="KW-1185">Reference proteome</keyword>
<proteinExistence type="predicted"/>
<evidence type="ECO:0000313" key="2">
    <source>
        <dbReference type="Proteomes" id="UP001446871"/>
    </source>
</evidence>
<accession>A0ABR1VMR6</accession>
<evidence type="ECO:0000313" key="1">
    <source>
        <dbReference type="EMBL" id="KAK8071571.1"/>
    </source>
</evidence>
<comment type="caution">
    <text evidence="1">The sequence shown here is derived from an EMBL/GenBank/DDBJ whole genome shotgun (WGS) entry which is preliminary data.</text>
</comment>
<reference evidence="1 2" key="1">
    <citation type="submission" date="2023-01" db="EMBL/GenBank/DDBJ databases">
        <title>Analysis of 21 Apiospora genomes using comparative genomics revels a genus with tremendous synthesis potential of carbohydrate active enzymes and secondary metabolites.</title>
        <authorList>
            <person name="Sorensen T."/>
        </authorList>
    </citation>
    <scope>NUCLEOTIDE SEQUENCE [LARGE SCALE GENOMIC DNA]</scope>
    <source>
        <strain evidence="1 2">CBS 83171</strain>
    </source>
</reference>
<protein>
    <submittedName>
        <fullName evidence="1">Uncharacterized protein</fullName>
    </submittedName>
</protein>
<name>A0ABR1VMR6_9PEZI</name>
<sequence length="139" mass="14474">MEARKEKPSSLRVTCSGIMGTPMVPAVAWVKRYLLPYQEAMPNGFLVVAASFSPQKVAEEIPLGADAPHDAESPAGNVDHVVVFVPLWVVDVVVHLPRLGVRAAEVGDVGTDGGLGLYGAGALAGIRRGANDGFGELGL</sequence>
<organism evidence="1 2">
    <name type="scientific">Apiospora saccharicola</name>
    <dbReference type="NCBI Taxonomy" id="335842"/>
    <lineage>
        <taxon>Eukaryota</taxon>
        <taxon>Fungi</taxon>
        <taxon>Dikarya</taxon>
        <taxon>Ascomycota</taxon>
        <taxon>Pezizomycotina</taxon>
        <taxon>Sordariomycetes</taxon>
        <taxon>Xylariomycetidae</taxon>
        <taxon>Amphisphaeriales</taxon>
        <taxon>Apiosporaceae</taxon>
        <taxon>Apiospora</taxon>
    </lineage>
</organism>
<dbReference type="EMBL" id="JAQQWM010000003">
    <property type="protein sequence ID" value="KAK8071571.1"/>
    <property type="molecule type" value="Genomic_DNA"/>
</dbReference>
<dbReference type="Proteomes" id="UP001446871">
    <property type="component" value="Unassembled WGS sequence"/>
</dbReference>